<dbReference type="OrthoDB" id="10682202at2759"/>
<evidence type="ECO:0000256" key="1">
    <source>
        <dbReference type="SAM" id="MobiDB-lite"/>
    </source>
</evidence>
<keyword evidence="3" id="KW-1185">Reference proteome</keyword>
<feature type="compositionally biased region" description="Basic and acidic residues" evidence="1">
    <location>
        <begin position="249"/>
        <end position="265"/>
    </location>
</feature>
<protein>
    <submittedName>
        <fullName evidence="2">Uncharacterized protein</fullName>
    </submittedName>
</protein>
<dbReference type="AlphaFoldDB" id="A0A139GU29"/>
<proteinExistence type="predicted"/>
<evidence type="ECO:0000313" key="3">
    <source>
        <dbReference type="Proteomes" id="UP000070133"/>
    </source>
</evidence>
<reference evidence="2 3" key="1">
    <citation type="submission" date="2015-07" db="EMBL/GenBank/DDBJ databases">
        <title>Comparative genomics of the Sigatoka disease complex on banana suggests a link between parallel evolutionary changes in Pseudocercospora fijiensis and Pseudocercospora eumusae and increased virulence on the banana host.</title>
        <authorList>
            <person name="Chang T.-C."/>
            <person name="Salvucci A."/>
            <person name="Crous P.W."/>
            <person name="Stergiopoulos I."/>
        </authorList>
    </citation>
    <scope>NUCLEOTIDE SEQUENCE [LARGE SCALE GENOMIC DNA]</scope>
    <source>
        <strain evidence="2 3">CBS 114824</strain>
    </source>
</reference>
<dbReference type="Proteomes" id="UP000070133">
    <property type="component" value="Unassembled WGS sequence"/>
</dbReference>
<evidence type="ECO:0000313" key="2">
    <source>
        <dbReference type="EMBL" id="KXS93699.1"/>
    </source>
</evidence>
<name>A0A139GU29_9PEZI</name>
<feature type="compositionally biased region" description="Polar residues" evidence="1">
    <location>
        <begin position="228"/>
        <end position="238"/>
    </location>
</feature>
<dbReference type="EMBL" id="LFZN01000404">
    <property type="protein sequence ID" value="KXS93699.1"/>
    <property type="molecule type" value="Genomic_DNA"/>
</dbReference>
<feature type="region of interest" description="Disordered" evidence="1">
    <location>
        <begin position="60"/>
        <end position="132"/>
    </location>
</feature>
<feature type="region of interest" description="Disordered" evidence="1">
    <location>
        <begin position="151"/>
        <end position="207"/>
    </location>
</feature>
<feature type="compositionally biased region" description="Low complexity" evidence="1">
    <location>
        <begin position="154"/>
        <end position="201"/>
    </location>
</feature>
<feature type="compositionally biased region" description="Basic residues" evidence="1">
    <location>
        <begin position="239"/>
        <end position="248"/>
    </location>
</feature>
<comment type="caution">
    <text evidence="2">The sequence shown here is derived from an EMBL/GenBank/DDBJ whole genome shotgun (WGS) entry which is preliminary data.</text>
</comment>
<organism evidence="2 3">
    <name type="scientific">Pseudocercospora eumusae</name>
    <dbReference type="NCBI Taxonomy" id="321146"/>
    <lineage>
        <taxon>Eukaryota</taxon>
        <taxon>Fungi</taxon>
        <taxon>Dikarya</taxon>
        <taxon>Ascomycota</taxon>
        <taxon>Pezizomycotina</taxon>
        <taxon>Dothideomycetes</taxon>
        <taxon>Dothideomycetidae</taxon>
        <taxon>Mycosphaerellales</taxon>
        <taxon>Mycosphaerellaceae</taxon>
        <taxon>Pseudocercospora</taxon>
    </lineage>
</organism>
<accession>A0A139GU29</accession>
<feature type="region of interest" description="Disordered" evidence="1">
    <location>
        <begin position="224"/>
        <end position="277"/>
    </location>
</feature>
<sequence length="277" mass="28270">MDVDGEMLEYPPIDTSFCVGNQVYVSFSGEYADCFDDICTVISGEAVCVPPGFTSTFGIPENYDNTGDDTSSDTTTSTSSSSMASTVTTSTVTVTSTVSTSSTTSSGSSADSVSSSSASSPSSSSTDSSSFISTSTSTITTLITITETKAISPSNTSTTSSENTSAANSTTSSELPSASTSAAVTTTASSTSSSTSNATETEGNSLLDDIKHVGSEVVGLAKDVVENATDSSQESKASNAKRGHHPTATRRDTFSYDQDDRKIRSPDNVNVAHGNGV</sequence>
<gene>
    <name evidence="2" type="ORF">AC578_3318</name>
</gene>
<feature type="compositionally biased region" description="Low complexity" evidence="1">
    <location>
        <begin position="72"/>
        <end position="132"/>
    </location>
</feature>